<dbReference type="NCBIfam" id="TIGR00756">
    <property type="entry name" value="PPR"/>
    <property type="match status" value="1"/>
</dbReference>
<comment type="caution">
    <text evidence="7">The sequence shown here is derived from an EMBL/GenBank/DDBJ whole genome shotgun (WGS) entry which is preliminary data.</text>
</comment>
<dbReference type="PROSITE" id="PS51375">
    <property type="entry name" value="PPR"/>
    <property type="match status" value="2"/>
</dbReference>
<keyword evidence="8" id="KW-1185">Reference proteome</keyword>
<comment type="function">
    <text evidence="3">Regulates mitochondrial small subunit maturation by controlling 15S rRNA 5'-end processing. Localizes to the 5' precursor of the 15S rRNA in a position that is subsequently occupied by mS47 in the mature yeast mtSSU. Uses structure and sequence-specific RNA recognition, binding to a single-stranded region of the precursor and specifically recognizing bases -6 to -1. The exchange of Ccm1 for mS47 is coupled to the irreversible removal of precursor rRNA that is accompanied by conformational changes of the mitoribosomal proteins uS5m and mS26. These conformational changes signal completion of 5'-end rRNA processing through protection of the mature 5'-end of the 15S rRNA and stabilization of mS47. The removal of the 5' precursor together with the dissociation of Ccm1 may be catalyzed by the 5'-3' exoribonuclease Pet127. Involved in the specific removal of group I introns in mitochondrial encoded transcripts.</text>
</comment>
<dbReference type="AlphaFoldDB" id="A0AAW0F9I2"/>
<sequence>MAGRPKDFLLHAAEFMIEAYCQRKLAQDALSVLDELKAQGVEAPVHLKLMVVDGLGKMKRFKLATNLLMSLADERGNLPLSRSISVAALNLFAKWGDRSRAEEYFRRIEKYGWVTRAEVATLMHCYAILGHPQSAVNLFERYFPGTHLGFSLPKTTGEPIDSSSTSAIAESTTDSSSDDDAQADPPFVSLEPMKPTIVHYTNLISAFSRAGDQVEVHEWLNKFQETRITPDGHFLHTILENFINLGDVESATGVLTQMRQSKIFPRLYAYTSLISLFADRREPEGAERIFKRALKDGVVPDGEMLFAYMFAHVEAGNWAGVIRAFDYIQASTRQGLRMTIEPFNNLLKSYVLIGAPYRVVMDVFRRLREVGVEPDNRTYALVIQSACDAGRMEAA</sequence>
<dbReference type="EMBL" id="JASBNA010000101">
    <property type="protein sequence ID" value="KAK7676888.1"/>
    <property type="molecule type" value="Genomic_DNA"/>
</dbReference>
<dbReference type="InterPro" id="IPR011990">
    <property type="entry name" value="TPR-like_helical_dom_sf"/>
</dbReference>
<feature type="region of interest" description="Disordered" evidence="6">
    <location>
        <begin position="154"/>
        <end position="185"/>
    </location>
</feature>
<evidence type="ECO:0000256" key="3">
    <source>
        <dbReference type="ARBA" id="ARBA00044493"/>
    </source>
</evidence>
<dbReference type="Pfam" id="PF01535">
    <property type="entry name" value="PPR"/>
    <property type="match status" value="1"/>
</dbReference>
<dbReference type="Gene3D" id="1.25.40.10">
    <property type="entry name" value="Tetratricopeptide repeat domain"/>
    <property type="match status" value="3"/>
</dbReference>
<protein>
    <recommendedName>
        <fullName evidence="9">Pentatricopeptide repeat-containing protein</fullName>
    </recommendedName>
</protein>
<evidence type="ECO:0008006" key="9">
    <source>
        <dbReference type="Google" id="ProtNLM"/>
    </source>
</evidence>
<proteinExistence type="inferred from homology"/>
<evidence type="ECO:0000256" key="6">
    <source>
        <dbReference type="SAM" id="MobiDB-lite"/>
    </source>
</evidence>
<evidence type="ECO:0000313" key="7">
    <source>
        <dbReference type="EMBL" id="KAK7676888.1"/>
    </source>
</evidence>
<evidence type="ECO:0000256" key="5">
    <source>
        <dbReference type="PROSITE-ProRule" id="PRU00708"/>
    </source>
</evidence>
<name>A0AAW0F9I2_9APHY</name>
<dbReference type="PANTHER" id="PTHR47447">
    <property type="entry name" value="OS03G0856100 PROTEIN"/>
    <property type="match status" value="1"/>
</dbReference>
<comment type="similarity">
    <text evidence="1">Belongs to the CCM1 family.</text>
</comment>
<dbReference type="InterPro" id="IPR002885">
    <property type="entry name" value="PPR_rpt"/>
</dbReference>
<feature type="repeat" description="PPR" evidence="5">
    <location>
        <begin position="266"/>
        <end position="300"/>
    </location>
</feature>
<organism evidence="7 8">
    <name type="scientific">Cerrena zonata</name>
    <dbReference type="NCBI Taxonomy" id="2478898"/>
    <lineage>
        <taxon>Eukaryota</taxon>
        <taxon>Fungi</taxon>
        <taxon>Dikarya</taxon>
        <taxon>Basidiomycota</taxon>
        <taxon>Agaricomycotina</taxon>
        <taxon>Agaricomycetes</taxon>
        <taxon>Polyporales</taxon>
        <taxon>Cerrenaceae</taxon>
        <taxon>Cerrena</taxon>
    </lineage>
</organism>
<feature type="compositionally biased region" description="Low complexity" evidence="6">
    <location>
        <begin position="161"/>
        <end position="175"/>
    </location>
</feature>
<evidence type="ECO:0000256" key="1">
    <source>
        <dbReference type="ARBA" id="ARBA00006192"/>
    </source>
</evidence>
<reference evidence="7 8" key="1">
    <citation type="submission" date="2022-09" db="EMBL/GenBank/DDBJ databases">
        <authorList>
            <person name="Palmer J.M."/>
        </authorList>
    </citation>
    <scope>NUCLEOTIDE SEQUENCE [LARGE SCALE GENOMIC DNA]</scope>
    <source>
        <strain evidence="7 8">DSM 7382</strain>
    </source>
</reference>
<evidence type="ECO:0000256" key="4">
    <source>
        <dbReference type="ARBA" id="ARBA00044511"/>
    </source>
</evidence>
<evidence type="ECO:0000313" key="8">
    <source>
        <dbReference type="Proteomes" id="UP001385951"/>
    </source>
</evidence>
<keyword evidence="2" id="KW-0677">Repeat</keyword>
<gene>
    <name evidence="7" type="ORF">QCA50_020144</name>
</gene>
<dbReference type="PANTHER" id="PTHR47447:SF24">
    <property type="entry name" value="PENTATRICOPEPTIDE REPEAT-CONTAINING PROTEIN"/>
    <property type="match status" value="1"/>
</dbReference>
<dbReference type="Pfam" id="PF13812">
    <property type="entry name" value="PPR_3"/>
    <property type="match status" value="3"/>
</dbReference>
<comment type="subunit">
    <text evidence="4">Binds to mitochondrial small subunit 15S rRNA.</text>
</comment>
<feature type="repeat" description="PPR" evidence="5">
    <location>
        <begin position="196"/>
        <end position="230"/>
    </location>
</feature>
<accession>A0AAW0F9I2</accession>
<dbReference type="Proteomes" id="UP001385951">
    <property type="component" value="Unassembled WGS sequence"/>
</dbReference>
<evidence type="ECO:0000256" key="2">
    <source>
        <dbReference type="ARBA" id="ARBA00022737"/>
    </source>
</evidence>